<dbReference type="InterPro" id="IPR033379">
    <property type="entry name" value="Acid_Pase_AS"/>
</dbReference>
<dbReference type="SUPFAM" id="SSF53254">
    <property type="entry name" value="Phosphoglycerate mutase-like"/>
    <property type="match status" value="1"/>
</dbReference>
<dbReference type="GO" id="GO:0003993">
    <property type="term" value="F:acid phosphatase activity"/>
    <property type="evidence" value="ECO:0007669"/>
    <property type="project" value="UniProtKB-EC"/>
</dbReference>
<name>A0A2W1BEE5_HELAM</name>
<dbReference type="Pfam" id="PF00328">
    <property type="entry name" value="His_Phos_2"/>
    <property type="match status" value="1"/>
</dbReference>
<evidence type="ECO:0008006" key="6">
    <source>
        <dbReference type="Google" id="ProtNLM"/>
    </source>
</evidence>
<dbReference type="InterPro" id="IPR050645">
    <property type="entry name" value="Histidine_acid_phosphatase"/>
</dbReference>
<dbReference type="PROSITE" id="PS00616">
    <property type="entry name" value="HIS_ACID_PHOSPHAT_1"/>
    <property type="match status" value="1"/>
</dbReference>
<feature type="chain" id="PRO_5015946873" description="Glucose-1-phosphatase" evidence="3">
    <location>
        <begin position="20"/>
        <end position="398"/>
    </location>
</feature>
<dbReference type="InterPro" id="IPR029033">
    <property type="entry name" value="His_PPase_superfam"/>
</dbReference>
<evidence type="ECO:0000256" key="2">
    <source>
        <dbReference type="ARBA" id="ARBA00005375"/>
    </source>
</evidence>
<dbReference type="Proteomes" id="UP000249218">
    <property type="component" value="Unassembled WGS sequence"/>
</dbReference>
<reference evidence="4 5" key="1">
    <citation type="journal article" date="2017" name="BMC Biol.">
        <title>Genomic innovations, transcriptional plasticity and gene loss underlying the evolution and divergence of two highly polyphagous and invasive Helicoverpa pest species.</title>
        <authorList>
            <person name="Pearce S.L."/>
            <person name="Clarke D.F."/>
            <person name="East P.D."/>
            <person name="Elfekih S."/>
            <person name="Gordon K.H."/>
            <person name="Jermiin L.S."/>
            <person name="McGaughran A."/>
            <person name="Oakeshott J.G."/>
            <person name="Papanikolaou A."/>
            <person name="Perera O.P."/>
            <person name="Rane R.V."/>
            <person name="Richards S."/>
            <person name="Tay W.T."/>
            <person name="Walsh T.K."/>
            <person name="Anderson A."/>
            <person name="Anderson C.J."/>
            <person name="Asgari S."/>
            <person name="Board P.G."/>
            <person name="Bretschneider A."/>
            <person name="Campbell P.M."/>
            <person name="Chertemps T."/>
            <person name="Christeller J.T."/>
            <person name="Coppin C.W."/>
            <person name="Downes S.J."/>
            <person name="Duan G."/>
            <person name="Farnsworth C.A."/>
            <person name="Good R.T."/>
            <person name="Han L.B."/>
            <person name="Han Y.C."/>
            <person name="Hatje K."/>
            <person name="Horne I."/>
            <person name="Huang Y.P."/>
            <person name="Hughes D.S."/>
            <person name="Jacquin-Joly E."/>
            <person name="James W."/>
            <person name="Jhangiani S."/>
            <person name="Kollmar M."/>
            <person name="Kuwar S.S."/>
            <person name="Li S."/>
            <person name="Liu N.Y."/>
            <person name="Maibeche M.T."/>
            <person name="Miller J.R."/>
            <person name="Montagne N."/>
            <person name="Perry T."/>
            <person name="Qu J."/>
            <person name="Song S.V."/>
            <person name="Sutton G.G."/>
            <person name="Vogel H."/>
            <person name="Walenz B.P."/>
            <person name="Xu W."/>
            <person name="Zhang H.J."/>
            <person name="Zou Z."/>
            <person name="Batterham P."/>
            <person name="Edwards O.R."/>
            <person name="Feyereisen R."/>
            <person name="Gibbs R.A."/>
            <person name="Heckel D.G."/>
            <person name="McGrath A."/>
            <person name="Robin C."/>
            <person name="Scherer S.E."/>
            <person name="Worley K.C."/>
            <person name="Wu Y.D."/>
        </authorList>
    </citation>
    <scope>NUCLEOTIDE SEQUENCE [LARGE SCALE GENOMIC DNA]</scope>
    <source>
        <strain evidence="4">Harm_GR_Male_#8</strain>
        <tissue evidence="4">Whole organism</tissue>
    </source>
</reference>
<evidence type="ECO:0000313" key="4">
    <source>
        <dbReference type="EMBL" id="PZC71627.1"/>
    </source>
</evidence>
<comment type="catalytic activity">
    <reaction evidence="1">
        <text>a phosphate monoester + H2O = an alcohol + phosphate</text>
        <dbReference type="Rhea" id="RHEA:15017"/>
        <dbReference type="ChEBI" id="CHEBI:15377"/>
        <dbReference type="ChEBI" id="CHEBI:30879"/>
        <dbReference type="ChEBI" id="CHEBI:43474"/>
        <dbReference type="ChEBI" id="CHEBI:67140"/>
        <dbReference type="EC" id="3.1.3.2"/>
    </reaction>
</comment>
<keyword evidence="5" id="KW-1185">Reference proteome</keyword>
<dbReference type="Gene3D" id="3.40.50.1240">
    <property type="entry name" value="Phosphoglycerate mutase-like"/>
    <property type="match status" value="2"/>
</dbReference>
<dbReference type="CDD" id="cd07061">
    <property type="entry name" value="HP_HAP_like"/>
    <property type="match status" value="1"/>
</dbReference>
<dbReference type="AlphaFoldDB" id="A0A2W1BEE5"/>
<dbReference type="GO" id="GO:0050308">
    <property type="term" value="F:sugar-phosphatase activity"/>
    <property type="evidence" value="ECO:0007669"/>
    <property type="project" value="TreeGrafter"/>
</dbReference>
<dbReference type="InterPro" id="IPR000560">
    <property type="entry name" value="His_Pase_clade-2"/>
</dbReference>
<sequence>MAAVLTLTVLLCLFGLGKGIDVQRLNLEQVLILSRHNVRTPLTGELEMYASKPWPKWNVSSGLLTRKGYQLEGYMGEYIADWFATENFFNGCPKEDEIIVYSNTKPRTIASAKAFAESAFKNCNITVKHHENLAAMDPMFLPIFHNKTAAFKQQAREEMTRKLNEVDLTEAYREMTRILNMQSSDVCKKLAICDLVALKSDIVTEDGEEPNVNGPLFIANAIVDSFIMSYYEGMPLSDVAWGEIQDNATKWELLTSIARENQNVRFNLTSASKDVAGPLLKYMYNIFKSGTPKFTLLVGHDSNLNGVINAFDFQPFVLPGQFEPFPIGGKVIFQKWSDANEKYLKIEYVYPTVKQLRNGEKLSRLDPPQRVLLIPKGCKMSPVGFCPWSEFLKLNTFS</sequence>
<comment type="similarity">
    <text evidence="2">Belongs to the histidine acid phosphatase family.</text>
</comment>
<accession>A0A2W1BEE5</accession>
<organism evidence="4 5">
    <name type="scientific">Helicoverpa armigera</name>
    <name type="common">Cotton bollworm</name>
    <name type="synonym">Heliothis armigera</name>
    <dbReference type="NCBI Taxonomy" id="29058"/>
    <lineage>
        <taxon>Eukaryota</taxon>
        <taxon>Metazoa</taxon>
        <taxon>Ecdysozoa</taxon>
        <taxon>Arthropoda</taxon>
        <taxon>Hexapoda</taxon>
        <taxon>Insecta</taxon>
        <taxon>Pterygota</taxon>
        <taxon>Neoptera</taxon>
        <taxon>Endopterygota</taxon>
        <taxon>Lepidoptera</taxon>
        <taxon>Glossata</taxon>
        <taxon>Ditrysia</taxon>
        <taxon>Noctuoidea</taxon>
        <taxon>Noctuidae</taxon>
        <taxon>Heliothinae</taxon>
        <taxon>Helicoverpa</taxon>
    </lineage>
</organism>
<dbReference type="PANTHER" id="PTHR11567:SF135">
    <property type="entry name" value="GLUCOSE-1-PHOSPHATASE"/>
    <property type="match status" value="1"/>
</dbReference>
<evidence type="ECO:0000313" key="5">
    <source>
        <dbReference type="Proteomes" id="UP000249218"/>
    </source>
</evidence>
<proteinExistence type="inferred from homology"/>
<dbReference type="EMBL" id="KZ150282">
    <property type="protein sequence ID" value="PZC71627.1"/>
    <property type="molecule type" value="Genomic_DNA"/>
</dbReference>
<protein>
    <recommendedName>
        <fullName evidence="6">Glucose-1-phosphatase</fullName>
    </recommendedName>
</protein>
<dbReference type="PANTHER" id="PTHR11567">
    <property type="entry name" value="ACID PHOSPHATASE-RELATED"/>
    <property type="match status" value="1"/>
</dbReference>
<evidence type="ECO:0000256" key="1">
    <source>
        <dbReference type="ARBA" id="ARBA00000032"/>
    </source>
</evidence>
<dbReference type="PROSITE" id="PS00778">
    <property type="entry name" value="HIS_ACID_PHOSPHAT_2"/>
    <property type="match status" value="1"/>
</dbReference>
<gene>
    <name evidence="4" type="primary">HaOG212872</name>
    <name evidence="4" type="ORF">B5X24_HaOG212872</name>
</gene>
<feature type="signal peptide" evidence="3">
    <location>
        <begin position="1"/>
        <end position="19"/>
    </location>
</feature>
<keyword evidence="3" id="KW-0732">Signal</keyword>
<dbReference type="OrthoDB" id="75078at2759"/>
<evidence type="ECO:0000256" key="3">
    <source>
        <dbReference type="SAM" id="SignalP"/>
    </source>
</evidence>